<evidence type="ECO:0000313" key="1">
    <source>
        <dbReference type="EMBL" id="QPG06601.1"/>
    </source>
</evidence>
<protein>
    <submittedName>
        <fullName evidence="1">DUF1365 domain-containing protein</fullName>
    </submittedName>
</protein>
<evidence type="ECO:0000313" key="2">
    <source>
        <dbReference type="Proteomes" id="UP000595095"/>
    </source>
</evidence>
<dbReference type="Proteomes" id="UP000595095">
    <property type="component" value="Chromosome"/>
</dbReference>
<name>A0A7S9HEF0_9ALTE</name>
<dbReference type="RefSeq" id="WP_195811677.1">
    <property type="nucleotide sequence ID" value="NZ_CP064795.1"/>
</dbReference>
<reference evidence="1 2" key="1">
    <citation type="submission" date="2020-11" db="EMBL/GenBank/DDBJ databases">
        <title>Complete genome sequence for Salinimonas sp. strain G2-b.</title>
        <authorList>
            <person name="Park S.-J."/>
        </authorList>
    </citation>
    <scope>NUCLEOTIDE SEQUENCE [LARGE SCALE GENOMIC DNA]</scope>
    <source>
        <strain evidence="1 2">G2-b</strain>
    </source>
</reference>
<dbReference type="InterPro" id="IPR010775">
    <property type="entry name" value="DUF1365"/>
</dbReference>
<dbReference type="AlphaFoldDB" id="A0A7S9HEF0"/>
<dbReference type="Pfam" id="PF07103">
    <property type="entry name" value="DUF1365"/>
    <property type="match status" value="1"/>
</dbReference>
<dbReference type="KEGG" id="smaa:IT774_05365"/>
<gene>
    <name evidence="1" type="ORF">IT774_05365</name>
</gene>
<dbReference type="PANTHER" id="PTHR33973:SF4">
    <property type="entry name" value="OS07G0153300 PROTEIN"/>
    <property type="match status" value="1"/>
</dbReference>
<sequence>MTSSAIYHGKVYHERFRPTRHAFAYQIYLFWLNLDELSDLDEKIKHFSSTHRSFIEYRRTDYVGDKNSSLKQAVLDKVEQLQGISIPAAEVFLLSQLRTLGLHFNPVNFYFIRPHKLSAFTYMLAEVSNTPWNERHYYAVDLAMQTDTDKAFHVSPFNPMDMVYKWRIQQPGPSLSLAMECHQQQKHFTAGLQLSREPLTSKNVRQALIKIPSMTVKTVCGIYWQALRLWLKRTPIYTHPNS</sequence>
<dbReference type="PANTHER" id="PTHR33973">
    <property type="entry name" value="OS07G0153300 PROTEIN"/>
    <property type="match status" value="1"/>
</dbReference>
<accession>A0A7S9HEF0</accession>
<organism evidence="1 2">
    <name type="scientific">Salinimonas marina</name>
    <dbReference type="NCBI Taxonomy" id="2785918"/>
    <lineage>
        <taxon>Bacteria</taxon>
        <taxon>Pseudomonadati</taxon>
        <taxon>Pseudomonadota</taxon>
        <taxon>Gammaproteobacteria</taxon>
        <taxon>Alteromonadales</taxon>
        <taxon>Alteromonadaceae</taxon>
        <taxon>Alteromonas/Salinimonas group</taxon>
        <taxon>Salinimonas</taxon>
    </lineage>
</organism>
<proteinExistence type="predicted"/>
<keyword evidence="2" id="KW-1185">Reference proteome</keyword>
<dbReference type="EMBL" id="CP064795">
    <property type="protein sequence ID" value="QPG06601.1"/>
    <property type="molecule type" value="Genomic_DNA"/>
</dbReference>